<evidence type="ECO:0000313" key="8">
    <source>
        <dbReference type="Proteomes" id="UP001216253"/>
    </source>
</evidence>
<comment type="caution">
    <text evidence="7">The sequence shown here is derived from an EMBL/GenBank/DDBJ whole genome shotgun (WGS) entry which is preliminary data.</text>
</comment>
<evidence type="ECO:0000259" key="6">
    <source>
        <dbReference type="PROSITE" id="PS51007"/>
    </source>
</evidence>
<keyword evidence="2 4" id="KW-0479">Metal-binding</keyword>
<feature type="domain" description="Cytochrome c" evidence="6">
    <location>
        <begin position="37"/>
        <end position="117"/>
    </location>
</feature>
<dbReference type="RefSeq" id="WP_275226699.1">
    <property type="nucleotide sequence ID" value="NZ_JARESE010000007.1"/>
</dbReference>
<dbReference type="EMBL" id="JARESE010000007">
    <property type="protein sequence ID" value="MDE8650619.1"/>
    <property type="molecule type" value="Genomic_DNA"/>
</dbReference>
<dbReference type="PROSITE" id="PS51257">
    <property type="entry name" value="PROKAR_LIPOPROTEIN"/>
    <property type="match status" value="1"/>
</dbReference>
<keyword evidence="5" id="KW-0732">Signal</keyword>
<feature type="chain" id="PRO_5047216603" description="Cytochrome c domain-containing protein" evidence="5">
    <location>
        <begin position="22"/>
        <end position="126"/>
    </location>
</feature>
<evidence type="ECO:0000256" key="4">
    <source>
        <dbReference type="PROSITE-ProRule" id="PRU00433"/>
    </source>
</evidence>
<reference evidence="7 8" key="1">
    <citation type="submission" date="2023-03" db="EMBL/GenBank/DDBJ databases">
        <title>NovoSphingobium album sp. nov. isolated from polycyclic aromatic hydrocarbons- and heavy-metal polluted soil.</title>
        <authorList>
            <person name="Liu Z."/>
            <person name="Wang K."/>
        </authorList>
    </citation>
    <scope>NUCLEOTIDE SEQUENCE [LARGE SCALE GENOMIC DNA]</scope>
    <source>
        <strain evidence="7 8">H3SJ31-1</strain>
    </source>
</reference>
<name>A0ABT5WKQ2_9SPHN</name>
<dbReference type="InterPro" id="IPR036909">
    <property type="entry name" value="Cyt_c-like_dom_sf"/>
</dbReference>
<evidence type="ECO:0000256" key="2">
    <source>
        <dbReference type="ARBA" id="ARBA00022723"/>
    </source>
</evidence>
<dbReference type="InterPro" id="IPR009056">
    <property type="entry name" value="Cyt_c-like_dom"/>
</dbReference>
<proteinExistence type="predicted"/>
<dbReference type="Proteomes" id="UP001216253">
    <property type="component" value="Unassembled WGS sequence"/>
</dbReference>
<gene>
    <name evidence="7" type="ORF">PYV00_02670</name>
</gene>
<protein>
    <recommendedName>
        <fullName evidence="6">Cytochrome c domain-containing protein</fullName>
    </recommendedName>
</protein>
<keyword evidence="1 4" id="KW-0349">Heme</keyword>
<dbReference type="Gene3D" id="1.10.760.10">
    <property type="entry name" value="Cytochrome c-like domain"/>
    <property type="match status" value="1"/>
</dbReference>
<dbReference type="SUPFAM" id="SSF46626">
    <property type="entry name" value="Cytochrome c"/>
    <property type="match status" value="1"/>
</dbReference>
<accession>A0ABT5WKQ2</accession>
<feature type="signal peptide" evidence="5">
    <location>
        <begin position="1"/>
        <end position="21"/>
    </location>
</feature>
<evidence type="ECO:0000313" key="7">
    <source>
        <dbReference type="EMBL" id="MDE8650619.1"/>
    </source>
</evidence>
<organism evidence="7 8">
    <name type="scientific">Novosphingobium album</name>
    <name type="common">ex Liu et al. 2023</name>
    <dbReference type="NCBI Taxonomy" id="3031130"/>
    <lineage>
        <taxon>Bacteria</taxon>
        <taxon>Pseudomonadati</taxon>
        <taxon>Pseudomonadota</taxon>
        <taxon>Alphaproteobacteria</taxon>
        <taxon>Sphingomonadales</taxon>
        <taxon>Sphingomonadaceae</taxon>
        <taxon>Novosphingobium</taxon>
    </lineage>
</organism>
<keyword evidence="8" id="KW-1185">Reference proteome</keyword>
<evidence type="ECO:0000256" key="1">
    <source>
        <dbReference type="ARBA" id="ARBA00022617"/>
    </source>
</evidence>
<evidence type="ECO:0000256" key="3">
    <source>
        <dbReference type="ARBA" id="ARBA00023004"/>
    </source>
</evidence>
<sequence>MRLRSVFFLPILLGAACGAIAVVQARPAPRVEPVETALQKRGLAFARQRCSACHAIDAGVSPRPEAPSFETIINTPGLTAETLDPWLRDSHNFPEIMNFTVAPGEIEALAAYMLTLRNSDYRPPIQ</sequence>
<keyword evidence="3 4" id="KW-0408">Iron</keyword>
<evidence type="ECO:0000256" key="5">
    <source>
        <dbReference type="SAM" id="SignalP"/>
    </source>
</evidence>
<dbReference type="PROSITE" id="PS51007">
    <property type="entry name" value="CYTC"/>
    <property type="match status" value="1"/>
</dbReference>